<proteinExistence type="predicted"/>
<feature type="signal peptide" evidence="1">
    <location>
        <begin position="1"/>
        <end position="22"/>
    </location>
</feature>
<evidence type="ECO:0000256" key="1">
    <source>
        <dbReference type="SAM" id="SignalP"/>
    </source>
</evidence>
<feature type="chain" id="PRO_5046061245" description="Lipoprotein with Yx(FWY)xxD motif" evidence="1">
    <location>
        <begin position="23"/>
        <end position="183"/>
    </location>
</feature>
<dbReference type="PANTHER" id="PTHR39335:SF1">
    <property type="entry name" value="BLL4220 PROTEIN"/>
    <property type="match status" value="1"/>
</dbReference>
<evidence type="ECO:0000313" key="3">
    <source>
        <dbReference type="Proteomes" id="UP001499993"/>
    </source>
</evidence>
<comment type="caution">
    <text evidence="2">The sequence shown here is derived from an EMBL/GenBank/DDBJ whole genome shotgun (WGS) entry which is preliminary data.</text>
</comment>
<protein>
    <recommendedName>
        <fullName evidence="4">Lipoprotein with Yx(FWY)xxD motif</fullName>
    </recommendedName>
</protein>
<evidence type="ECO:0008006" key="4">
    <source>
        <dbReference type="Google" id="ProtNLM"/>
    </source>
</evidence>
<gene>
    <name evidence="2" type="ORF">GCM10023224_39310</name>
</gene>
<keyword evidence="1" id="KW-0732">Signal</keyword>
<dbReference type="EMBL" id="BAABIK010000025">
    <property type="protein sequence ID" value="GAA4951035.1"/>
    <property type="molecule type" value="Genomic_DNA"/>
</dbReference>
<dbReference type="PROSITE" id="PS51257">
    <property type="entry name" value="PROKAR_LIPOPROTEIN"/>
    <property type="match status" value="1"/>
</dbReference>
<accession>A0ABP9GQX3</accession>
<evidence type="ECO:0000313" key="2">
    <source>
        <dbReference type="EMBL" id="GAA4951035.1"/>
    </source>
</evidence>
<name>A0ABP9GQX3_9ACTN</name>
<organism evidence="2 3">
    <name type="scientific">Streptomonospora halophila</name>
    <dbReference type="NCBI Taxonomy" id="427369"/>
    <lineage>
        <taxon>Bacteria</taxon>
        <taxon>Bacillati</taxon>
        <taxon>Actinomycetota</taxon>
        <taxon>Actinomycetes</taxon>
        <taxon>Streptosporangiales</taxon>
        <taxon>Nocardiopsidaceae</taxon>
        <taxon>Streptomonospora</taxon>
    </lineage>
</organism>
<reference evidence="3" key="1">
    <citation type="journal article" date="2019" name="Int. J. Syst. Evol. Microbiol.">
        <title>The Global Catalogue of Microorganisms (GCM) 10K type strain sequencing project: providing services to taxonomists for standard genome sequencing and annotation.</title>
        <authorList>
            <consortium name="The Broad Institute Genomics Platform"/>
            <consortium name="The Broad Institute Genome Sequencing Center for Infectious Disease"/>
            <person name="Wu L."/>
            <person name="Ma J."/>
        </authorList>
    </citation>
    <scope>NUCLEOTIDE SEQUENCE [LARGE SCALE GENOMIC DNA]</scope>
    <source>
        <strain evidence="3">JCM 18123</strain>
    </source>
</reference>
<sequence>MGVRTPSAMTLYLAGGAAALLAASGCGLGLSGGGLGDDPDLPGADAADQTSATIGVVEDTEAGPVVSDSDGYTLYAYTGDTAEPPTSTCSGECAEQWPPALVRGGLSTDGVARSLVGRMKRSDGGTQLTLSGWPLYRFSGDVDPGDVYGQGADGTWFAMTPSGTRAEALPYGTEEGTGGLRDD</sequence>
<dbReference type="Proteomes" id="UP001499993">
    <property type="component" value="Unassembled WGS sequence"/>
</dbReference>
<dbReference type="Pfam" id="PF03640">
    <property type="entry name" value="Lipoprotein_15"/>
    <property type="match status" value="2"/>
</dbReference>
<dbReference type="PANTHER" id="PTHR39335">
    <property type="entry name" value="BLL4220 PROTEIN"/>
    <property type="match status" value="1"/>
</dbReference>
<dbReference type="InterPro" id="IPR005297">
    <property type="entry name" value="Lipoprotein_repeat"/>
</dbReference>
<keyword evidence="3" id="KW-1185">Reference proteome</keyword>